<dbReference type="GO" id="GO:0005524">
    <property type="term" value="F:ATP binding"/>
    <property type="evidence" value="ECO:0007669"/>
    <property type="project" value="UniProtKB-KW"/>
</dbReference>
<dbReference type="AlphaFoldDB" id="A0A4Q9MNJ2"/>
<dbReference type="PROSITE" id="PS50011">
    <property type="entry name" value="PROTEIN_KINASE_DOM"/>
    <property type="match status" value="1"/>
</dbReference>
<keyword evidence="5" id="KW-0067">ATP-binding</keyword>
<keyword evidence="3" id="KW-0547">Nucleotide-binding</keyword>
<reference evidence="7" key="1">
    <citation type="submission" date="2019-01" db="EMBL/GenBank/DDBJ databases">
        <title>Draft genome sequences of three monokaryotic isolates of the white-rot basidiomycete fungus Dichomitus squalens.</title>
        <authorList>
            <consortium name="DOE Joint Genome Institute"/>
            <person name="Lopez S.C."/>
            <person name="Andreopoulos B."/>
            <person name="Pangilinan J."/>
            <person name="Lipzen A."/>
            <person name="Riley R."/>
            <person name="Ahrendt S."/>
            <person name="Ng V."/>
            <person name="Barry K."/>
            <person name="Daum C."/>
            <person name="Grigoriev I.V."/>
            <person name="Hilden K.S."/>
            <person name="Makela M.R."/>
            <person name="de Vries R.P."/>
        </authorList>
    </citation>
    <scope>NUCLEOTIDE SEQUENCE [LARGE SCALE GENOMIC DNA]</scope>
    <source>
        <strain evidence="7">OM18370.1</strain>
    </source>
</reference>
<keyword evidence="2" id="KW-0808">Transferase</keyword>
<evidence type="ECO:0000256" key="2">
    <source>
        <dbReference type="ARBA" id="ARBA00022679"/>
    </source>
</evidence>
<feature type="domain" description="Protein kinase" evidence="6">
    <location>
        <begin position="1"/>
        <end position="272"/>
    </location>
</feature>
<evidence type="ECO:0000256" key="3">
    <source>
        <dbReference type="ARBA" id="ARBA00022741"/>
    </source>
</evidence>
<dbReference type="InterPro" id="IPR000719">
    <property type="entry name" value="Prot_kinase_dom"/>
</dbReference>
<keyword evidence="4 7" id="KW-0418">Kinase</keyword>
<accession>A0A4Q9MNJ2</accession>
<sequence length="333" mass="37573">MGASSRVFRAERLGKSYAVKVIHKGAAAIAGFTRQEYLRELEVFKRINEAPETHRFLSTLKMSWEDLAQDRIFFVMDLYPTDLLSVLAGGMPITMRDRELYCRELICAVTALRDLGIVHRDIKPGNVLINVHGHAVLSDFGSAINVVSDSEDDFEYWKCYDSVGTPAYMAPEVAAVNVTVTGYRPCADIWSLGLVLLEIFGNFSGPYFPVTTIEAIRTQHAKLDPIEGLDVKQVPLLELPLGLMVMLEMMLRYHQEERFTVQDLYFVYRSYMYDLETSPAKVAHDWKPAIVSPQAADNSDVTELLSFRGFATTLSLAPGDPAELEYRAPRRFE</sequence>
<dbReference type="Pfam" id="PF00069">
    <property type="entry name" value="Pkinase"/>
    <property type="match status" value="1"/>
</dbReference>
<keyword evidence="1" id="KW-0723">Serine/threonine-protein kinase</keyword>
<evidence type="ECO:0000256" key="1">
    <source>
        <dbReference type="ARBA" id="ARBA00022527"/>
    </source>
</evidence>
<dbReference type="EMBL" id="ML143414">
    <property type="protein sequence ID" value="TBU29274.1"/>
    <property type="molecule type" value="Genomic_DNA"/>
</dbReference>
<dbReference type="OrthoDB" id="193860at2759"/>
<gene>
    <name evidence="7" type="ORF">BD311DRAFT_661475</name>
</gene>
<evidence type="ECO:0000259" key="6">
    <source>
        <dbReference type="PROSITE" id="PS50011"/>
    </source>
</evidence>
<dbReference type="Gene3D" id="1.10.510.10">
    <property type="entry name" value="Transferase(Phosphotransferase) domain 1"/>
    <property type="match status" value="1"/>
</dbReference>
<dbReference type="InterPro" id="IPR008271">
    <property type="entry name" value="Ser/Thr_kinase_AS"/>
</dbReference>
<dbReference type="PANTHER" id="PTHR24351">
    <property type="entry name" value="RIBOSOMAL PROTEIN S6 KINASE"/>
    <property type="match status" value="1"/>
</dbReference>
<dbReference type="SMART" id="SM00220">
    <property type="entry name" value="S_TKc"/>
    <property type="match status" value="1"/>
</dbReference>
<evidence type="ECO:0000256" key="5">
    <source>
        <dbReference type="ARBA" id="ARBA00022840"/>
    </source>
</evidence>
<dbReference type="InterPro" id="IPR011009">
    <property type="entry name" value="Kinase-like_dom_sf"/>
</dbReference>
<organism evidence="7">
    <name type="scientific">Dichomitus squalens</name>
    <dbReference type="NCBI Taxonomy" id="114155"/>
    <lineage>
        <taxon>Eukaryota</taxon>
        <taxon>Fungi</taxon>
        <taxon>Dikarya</taxon>
        <taxon>Basidiomycota</taxon>
        <taxon>Agaricomycotina</taxon>
        <taxon>Agaricomycetes</taxon>
        <taxon>Polyporales</taxon>
        <taxon>Polyporaceae</taxon>
        <taxon>Dichomitus</taxon>
    </lineage>
</organism>
<evidence type="ECO:0000313" key="7">
    <source>
        <dbReference type="EMBL" id="TBU29274.1"/>
    </source>
</evidence>
<dbReference type="PROSITE" id="PS00108">
    <property type="entry name" value="PROTEIN_KINASE_ST"/>
    <property type="match status" value="1"/>
</dbReference>
<dbReference type="Proteomes" id="UP000292957">
    <property type="component" value="Unassembled WGS sequence"/>
</dbReference>
<dbReference type="SUPFAM" id="SSF56112">
    <property type="entry name" value="Protein kinase-like (PK-like)"/>
    <property type="match status" value="1"/>
</dbReference>
<dbReference type="GO" id="GO:0004674">
    <property type="term" value="F:protein serine/threonine kinase activity"/>
    <property type="evidence" value="ECO:0007669"/>
    <property type="project" value="UniProtKB-KW"/>
</dbReference>
<proteinExistence type="predicted"/>
<protein>
    <submittedName>
        <fullName evidence="7">Kinase-like protein</fullName>
    </submittedName>
</protein>
<evidence type="ECO:0000256" key="4">
    <source>
        <dbReference type="ARBA" id="ARBA00022777"/>
    </source>
</evidence>
<name>A0A4Q9MNJ2_9APHY</name>